<comment type="cofactor">
    <cofactor evidence="1 8">
        <name>Mg(2+)</name>
        <dbReference type="ChEBI" id="CHEBI:18420"/>
    </cofactor>
</comment>
<dbReference type="Pfam" id="PF06888">
    <property type="entry name" value="Put_Phosphatase"/>
    <property type="match status" value="1"/>
</dbReference>
<dbReference type="eggNOG" id="KOG3120">
    <property type="taxonomic scope" value="Eukaryota"/>
</dbReference>
<keyword evidence="10" id="KW-1185">Reference proteome</keyword>
<evidence type="ECO:0000313" key="10">
    <source>
        <dbReference type="Proteomes" id="UP000014500"/>
    </source>
</evidence>
<evidence type="ECO:0000256" key="4">
    <source>
        <dbReference type="ARBA" id="ARBA00022801"/>
    </source>
</evidence>
<feature type="binding site" evidence="7">
    <location>
        <position position="75"/>
    </location>
    <ligand>
        <name>substrate</name>
    </ligand>
</feature>
<keyword evidence="4" id="KW-0378">Hydrolase</keyword>
<feature type="binding site" evidence="7">
    <location>
        <position position="150"/>
    </location>
    <ligand>
        <name>substrate</name>
    </ligand>
</feature>
<name>T1JP14_STRMM</name>
<dbReference type="OMA" id="HNLADCF"/>
<dbReference type="AlphaFoldDB" id="T1JP14"/>
<dbReference type="PANTHER" id="PTHR20889:SF12">
    <property type="entry name" value="LP01149P"/>
    <property type="match status" value="1"/>
</dbReference>
<reference evidence="10" key="1">
    <citation type="submission" date="2011-05" db="EMBL/GenBank/DDBJ databases">
        <authorList>
            <person name="Richards S.R."/>
            <person name="Qu J."/>
            <person name="Jiang H."/>
            <person name="Jhangiani S.N."/>
            <person name="Agravi P."/>
            <person name="Goodspeed R."/>
            <person name="Gross S."/>
            <person name="Mandapat C."/>
            <person name="Jackson L."/>
            <person name="Mathew T."/>
            <person name="Pu L."/>
            <person name="Thornton R."/>
            <person name="Saada N."/>
            <person name="Wilczek-Boney K.B."/>
            <person name="Lee S."/>
            <person name="Kovar C."/>
            <person name="Wu Y."/>
            <person name="Scherer S.E."/>
            <person name="Worley K.C."/>
            <person name="Muzny D.M."/>
            <person name="Gibbs R."/>
        </authorList>
    </citation>
    <scope>NUCLEOTIDE SEQUENCE</scope>
    <source>
        <strain evidence="10">Brora</strain>
    </source>
</reference>
<evidence type="ECO:0000256" key="3">
    <source>
        <dbReference type="ARBA" id="ARBA00022723"/>
    </source>
</evidence>
<comment type="similarity">
    <text evidence="2">Belongs to the HAD-like hydrolase superfamily. PHOSPHO family.</text>
</comment>
<sequence>MFPLRRNLTNLFARSTFTRGRHEIRSPLPLKKTKLMIRNDMNSNEAILKLKPKLTGNKILVAFDFDKTLIDVNSDTYVLKLLPNNGEEAEKYKKKQWIDYMQNVFDLLCTSGVKPAHLFECLGSISWTKGMPELLRDLNEMGHDLIIISDCNSVFINTFLGAKGMEECFCSIFTNPAEFDTNGCLKIKMFHQQNWCELSAVNLCKGAILDEFIQLRSGIDNKFKYKFVAYVGDGMNDYCPMLRLKSADFAFPRKDFPCHKQISKEERSQYKMKAQVVPWSDGFEIRDAIFSML</sequence>
<dbReference type="PhylomeDB" id="T1JP14"/>
<dbReference type="PIRSF" id="PIRSF031051">
    <property type="entry name" value="PyrdxlP_Pase_PHOSPHO2"/>
    <property type="match status" value="1"/>
</dbReference>
<dbReference type="EnsemblMetazoa" id="SMAR015593-RA">
    <property type="protein sequence ID" value="SMAR015593-PA"/>
    <property type="gene ID" value="SMAR015593"/>
</dbReference>
<dbReference type="GO" id="GO:0046872">
    <property type="term" value="F:metal ion binding"/>
    <property type="evidence" value="ECO:0007669"/>
    <property type="project" value="UniProtKB-KW"/>
</dbReference>
<dbReference type="Proteomes" id="UP000014500">
    <property type="component" value="Unassembled WGS sequence"/>
</dbReference>
<dbReference type="EMBL" id="JH432116">
    <property type="status" value="NOT_ANNOTATED_CDS"/>
    <property type="molecule type" value="Genomic_DNA"/>
</dbReference>
<feature type="active site" description="Proton donor" evidence="6">
    <location>
        <position position="66"/>
    </location>
</feature>
<keyword evidence="5 8" id="KW-0460">Magnesium</keyword>
<dbReference type="SUPFAM" id="SSF56784">
    <property type="entry name" value="HAD-like"/>
    <property type="match status" value="1"/>
</dbReference>
<organism evidence="9 10">
    <name type="scientific">Strigamia maritima</name>
    <name type="common">European centipede</name>
    <name type="synonym">Geophilus maritimus</name>
    <dbReference type="NCBI Taxonomy" id="126957"/>
    <lineage>
        <taxon>Eukaryota</taxon>
        <taxon>Metazoa</taxon>
        <taxon>Ecdysozoa</taxon>
        <taxon>Arthropoda</taxon>
        <taxon>Myriapoda</taxon>
        <taxon>Chilopoda</taxon>
        <taxon>Pleurostigmophora</taxon>
        <taxon>Geophilomorpha</taxon>
        <taxon>Linotaeniidae</taxon>
        <taxon>Strigamia</taxon>
    </lineage>
</organism>
<evidence type="ECO:0000256" key="1">
    <source>
        <dbReference type="ARBA" id="ARBA00001946"/>
    </source>
</evidence>
<dbReference type="Gene3D" id="3.40.50.1000">
    <property type="entry name" value="HAD superfamily/HAD-like"/>
    <property type="match status" value="1"/>
</dbReference>
<feature type="active site" description="Nucleophile" evidence="6">
    <location>
        <position position="64"/>
    </location>
</feature>
<feature type="binding site" evidence="8">
    <location>
        <position position="233"/>
    </location>
    <ligand>
        <name>Mg(2+)</name>
        <dbReference type="ChEBI" id="CHEBI:18420"/>
    </ligand>
</feature>
<reference evidence="9" key="2">
    <citation type="submission" date="2015-02" db="UniProtKB">
        <authorList>
            <consortium name="EnsemblMetazoa"/>
        </authorList>
    </citation>
    <scope>IDENTIFICATION</scope>
</reference>
<dbReference type="NCBIfam" id="TIGR01489">
    <property type="entry name" value="DKMTPPase-SF"/>
    <property type="match status" value="1"/>
</dbReference>
<evidence type="ECO:0000256" key="8">
    <source>
        <dbReference type="PIRSR" id="PIRSR031051-3"/>
    </source>
</evidence>
<dbReference type="HOGENOM" id="CLU_068983_0_1_1"/>
<feature type="binding site" evidence="8">
    <location>
        <position position="66"/>
    </location>
    <ligand>
        <name>Mg(2+)</name>
        <dbReference type="ChEBI" id="CHEBI:18420"/>
    </ligand>
</feature>
<evidence type="ECO:0000256" key="5">
    <source>
        <dbReference type="ARBA" id="ARBA00022842"/>
    </source>
</evidence>
<evidence type="ECO:0000256" key="2">
    <source>
        <dbReference type="ARBA" id="ARBA00008541"/>
    </source>
</evidence>
<dbReference type="InterPro" id="IPR016965">
    <property type="entry name" value="Pase_PHOSPHO-typ"/>
</dbReference>
<evidence type="ECO:0000256" key="7">
    <source>
        <dbReference type="PIRSR" id="PIRSR031051-2"/>
    </source>
</evidence>
<dbReference type="PANTHER" id="PTHR20889">
    <property type="entry name" value="PHOSPHATASE, ORPHAN 1, 2"/>
    <property type="match status" value="1"/>
</dbReference>
<dbReference type="InterPro" id="IPR036412">
    <property type="entry name" value="HAD-like_sf"/>
</dbReference>
<evidence type="ECO:0000313" key="9">
    <source>
        <dbReference type="EnsemblMetazoa" id="SMAR015593-PA"/>
    </source>
</evidence>
<dbReference type="NCBIfam" id="TIGR01488">
    <property type="entry name" value="HAD-SF-IB"/>
    <property type="match status" value="1"/>
</dbReference>
<feature type="binding site" evidence="8">
    <location>
        <position position="64"/>
    </location>
    <ligand>
        <name>Mg(2+)</name>
        <dbReference type="ChEBI" id="CHEBI:18420"/>
    </ligand>
</feature>
<evidence type="ECO:0000256" key="6">
    <source>
        <dbReference type="PIRSR" id="PIRSR031051-1"/>
    </source>
</evidence>
<keyword evidence="3 8" id="KW-0479">Metal-binding</keyword>
<accession>T1JP14</accession>
<dbReference type="InterPro" id="IPR006384">
    <property type="entry name" value="HAD_hydro_PyrdxlP_Pase-like"/>
</dbReference>
<dbReference type="GO" id="GO:0016791">
    <property type="term" value="F:phosphatase activity"/>
    <property type="evidence" value="ECO:0007669"/>
    <property type="project" value="InterPro"/>
</dbReference>
<dbReference type="InterPro" id="IPR023214">
    <property type="entry name" value="HAD_sf"/>
</dbReference>
<dbReference type="STRING" id="126957.T1JP14"/>
<proteinExistence type="inferred from homology"/>
<protein>
    <submittedName>
        <fullName evidence="9">Uncharacterized protein</fullName>
    </submittedName>
</protein>